<evidence type="ECO:0000313" key="2">
    <source>
        <dbReference type="EMBL" id="OIT28534.1"/>
    </source>
</evidence>
<name>A0A314KI36_NICAT</name>
<dbReference type="AlphaFoldDB" id="A0A314KI36"/>
<dbReference type="Pfam" id="PF14111">
    <property type="entry name" value="DUF4283"/>
    <property type="match status" value="1"/>
</dbReference>
<dbReference type="PANTHER" id="PTHR34427:SF10">
    <property type="entry name" value="DUF4283 DOMAIN-CONTAINING PROTEIN"/>
    <property type="match status" value="1"/>
</dbReference>
<feature type="domain" description="DUF4283" evidence="1">
    <location>
        <begin position="2"/>
        <end position="44"/>
    </location>
</feature>
<evidence type="ECO:0000313" key="3">
    <source>
        <dbReference type="Proteomes" id="UP000187609"/>
    </source>
</evidence>
<accession>A0A314KI36</accession>
<keyword evidence="3" id="KW-1185">Reference proteome</keyword>
<feature type="non-terminal residue" evidence="2">
    <location>
        <position position="104"/>
    </location>
</feature>
<organism evidence="2 3">
    <name type="scientific">Nicotiana attenuata</name>
    <name type="common">Coyote tobacco</name>
    <dbReference type="NCBI Taxonomy" id="49451"/>
    <lineage>
        <taxon>Eukaryota</taxon>
        <taxon>Viridiplantae</taxon>
        <taxon>Streptophyta</taxon>
        <taxon>Embryophyta</taxon>
        <taxon>Tracheophyta</taxon>
        <taxon>Spermatophyta</taxon>
        <taxon>Magnoliopsida</taxon>
        <taxon>eudicotyledons</taxon>
        <taxon>Gunneridae</taxon>
        <taxon>Pentapetalae</taxon>
        <taxon>asterids</taxon>
        <taxon>lamiids</taxon>
        <taxon>Solanales</taxon>
        <taxon>Solanaceae</taxon>
        <taxon>Nicotianoideae</taxon>
        <taxon>Nicotianeae</taxon>
        <taxon>Nicotiana</taxon>
    </lineage>
</organism>
<sequence>MYEMHGAKFLFEFPSRKMADHIKMGEWRWRNKLMILDWWSPTVGYFPGATKLDWVWVRLLGIPCHLWSQKIFKQIGDICGGWIETEEEAILRNLLKWARIKVKG</sequence>
<dbReference type="InterPro" id="IPR025558">
    <property type="entry name" value="DUF4283"/>
</dbReference>
<gene>
    <name evidence="2" type="ORF">A4A49_57002</name>
</gene>
<dbReference type="Gramene" id="OIT28534">
    <property type="protein sequence ID" value="OIT28534"/>
    <property type="gene ID" value="A4A49_57002"/>
</dbReference>
<evidence type="ECO:0000259" key="1">
    <source>
        <dbReference type="Pfam" id="PF14111"/>
    </source>
</evidence>
<dbReference type="EMBL" id="MJEQ01002034">
    <property type="protein sequence ID" value="OIT28534.1"/>
    <property type="molecule type" value="Genomic_DNA"/>
</dbReference>
<dbReference type="Proteomes" id="UP000187609">
    <property type="component" value="Unassembled WGS sequence"/>
</dbReference>
<dbReference type="PANTHER" id="PTHR34427">
    <property type="entry name" value="DUF4283 DOMAIN PROTEIN"/>
    <property type="match status" value="1"/>
</dbReference>
<reference evidence="2" key="1">
    <citation type="submission" date="2016-11" db="EMBL/GenBank/DDBJ databases">
        <title>The genome of Nicotiana attenuata.</title>
        <authorList>
            <person name="Xu S."/>
            <person name="Brockmoeller T."/>
            <person name="Gaquerel E."/>
            <person name="Navarro A."/>
            <person name="Kuhl H."/>
            <person name="Gase K."/>
            <person name="Ling Z."/>
            <person name="Zhou W."/>
            <person name="Kreitzer C."/>
            <person name="Stanke M."/>
            <person name="Tang H."/>
            <person name="Lyons E."/>
            <person name="Pandey P."/>
            <person name="Pandey S.P."/>
            <person name="Timmermann B."/>
            <person name="Baldwin I.T."/>
        </authorList>
    </citation>
    <scope>NUCLEOTIDE SEQUENCE [LARGE SCALE GENOMIC DNA]</scope>
    <source>
        <strain evidence="2">UT</strain>
    </source>
</reference>
<proteinExistence type="predicted"/>
<comment type="caution">
    <text evidence="2">The sequence shown here is derived from an EMBL/GenBank/DDBJ whole genome shotgun (WGS) entry which is preliminary data.</text>
</comment>
<protein>
    <recommendedName>
        <fullName evidence="1">DUF4283 domain-containing protein</fullName>
    </recommendedName>
</protein>